<dbReference type="AlphaFoldDB" id="A0A918KQA3"/>
<evidence type="ECO:0000313" key="1">
    <source>
        <dbReference type="EMBL" id="GGX69156.1"/>
    </source>
</evidence>
<organism evidence="1 2">
    <name type="scientific">Saccharospirillum salsuginis</name>
    <dbReference type="NCBI Taxonomy" id="418750"/>
    <lineage>
        <taxon>Bacteria</taxon>
        <taxon>Pseudomonadati</taxon>
        <taxon>Pseudomonadota</taxon>
        <taxon>Gammaproteobacteria</taxon>
        <taxon>Oceanospirillales</taxon>
        <taxon>Saccharospirillaceae</taxon>
        <taxon>Saccharospirillum</taxon>
    </lineage>
</organism>
<reference evidence="1" key="1">
    <citation type="journal article" date="2014" name="Int. J. Syst. Evol. Microbiol.">
        <title>Complete genome sequence of Corynebacterium casei LMG S-19264T (=DSM 44701T), isolated from a smear-ripened cheese.</title>
        <authorList>
            <consortium name="US DOE Joint Genome Institute (JGI-PGF)"/>
            <person name="Walter F."/>
            <person name="Albersmeier A."/>
            <person name="Kalinowski J."/>
            <person name="Ruckert C."/>
        </authorList>
    </citation>
    <scope>NUCLEOTIDE SEQUENCE</scope>
    <source>
        <strain evidence="1">KCTC 22169</strain>
    </source>
</reference>
<proteinExistence type="predicted"/>
<gene>
    <name evidence="1" type="ORF">GCM10007392_41090</name>
</gene>
<dbReference type="Proteomes" id="UP000626148">
    <property type="component" value="Unassembled WGS sequence"/>
</dbReference>
<sequence>MKNIQPYQGENEGLVIIPTDVTAAPGHEIWYDYVFTVNNLDTDEQHRLRISPRVGDEYEFLGQLPEGRYIIERRVSIAKNGRRVYPRSMVKRFEVEAGKVSIPFKLEISSHDNAQYFNMTFYSRHDQRRLFEEQLAPRSDFQGWALK</sequence>
<keyword evidence="2" id="KW-1185">Reference proteome</keyword>
<protein>
    <submittedName>
        <fullName evidence="1">Uncharacterized protein</fullName>
    </submittedName>
</protein>
<dbReference type="RefSeq" id="WP_189612253.1">
    <property type="nucleotide sequence ID" value="NZ_BMXR01000012.1"/>
</dbReference>
<comment type="caution">
    <text evidence="1">The sequence shown here is derived from an EMBL/GenBank/DDBJ whole genome shotgun (WGS) entry which is preliminary data.</text>
</comment>
<name>A0A918KQA3_9GAMM</name>
<reference evidence="1" key="2">
    <citation type="submission" date="2020-09" db="EMBL/GenBank/DDBJ databases">
        <authorList>
            <person name="Sun Q."/>
            <person name="Kim S."/>
        </authorList>
    </citation>
    <scope>NUCLEOTIDE SEQUENCE</scope>
    <source>
        <strain evidence="1">KCTC 22169</strain>
    </source>
</reference>
<accession>A0A918KQA3</accession>
<dbReference type="EMBL" id="BMXR01000012">
    <property type="protein sequence ID" value="GGX69156.1"/>
    <property type="molecule type" value="Genomic_DNA"/>
</dbReference>
<evidence type="ECO:0000313" key="2">
    <source>
        <dbReference type="Proteomes" id="UP000626148"/>
    </source>
</evidence>